<protein>
    <submittedName>
        <fullName evidence="1">Uncharacterized protein</fullName>
    </submittedName>
</protein>
<reference evidence="2" key="1">
    <citation type="submission" date="2017-01" db="EMBL/GenBank/DDBJ databases">
        <authorList>
            <person name="Varghese N."/>
            <person name="Submissions S."/>
        </authorList>
    </citation>
    <scope>NUCLEOTIDE SEQUENCE [LARGE SCALE GENOMIC DNA]</scope>
    <source>
        <strain evidence="2">DSM 45196</strain>
    </source>
</reference>
<sequence length="34" mass="3838">MVMSVDSNIDGKITRAVFKATPLHHRQMQILSVI</sequence>
<dbReference type="AlphaFoldDB" id="A0A1N7ISB8"/>
<evidence type="ECO:0000313" key="1">
    <source>
        <dbReference type="EMBL" id="SIS39983.1"/>
    </source>
</evidence>
<dbReference type="Proteomes" id="UP000186795">
    <property type="component" value="Unassembled WGS sequence"/>
</dbReference>
<keyword evidence="2" id="KW-1185">Reference proteome</keyword>
<accession>A0A1N7ISB8</accession>
<name>A0A1N7ISB8_9BACL</name>
<dbReference type="EMBL" id="FTOD01000001">
    <property type="protein sequence ID" value="SIS39983.1"/>
    <property type="molecule type" value="Genomic_DNA"/>
</dbReference>
<organism evidence="1 2">
    <name type="scientific">Kroppenstedtia eburnea</name>
    <dbReference type="NCBI Taxonomy" id="714067"/>
    <lineage>
        <taxon>Bacteria</taxon>
        <taxon>Bacillati</taxon>
        <taxon>Bacillota</taxon>
        <taxon>Bacilli</taxon>
        <taxon>Bacillales</taxon>
        <taxon>Thermoactinomycetaceae</taxon>
        <taxon>Kroppenstedtia</taxon>
    </lineage>
</organism>
<evidence type="ECO:0000313" key="2">
    <source>
        <dbReference type="Proteomes" id="UP000186795"/>
    </source>
</evidence>
<gene>
    <name evidence="1" type="ORF">SAMN05421790_101307</name>
</gene>
<proteinExistence type="predicted"/>